<evidence type="ECO:0000259" key="2">
    <source>
        <dbReference type="Pfam" id="PF01156"/>
    </source>
</evidence>
<dbReference type="InterPro" id="IPR001910">
    <property type="entry name" value="Inosine/uridine_hydrolase_dom"/>
</dbReference>
<keyword evidence="4" id="KW-1185">Reference proteome</keyword>
<comment type="similarity">
    <text evidence="1">Belongs to the IUNH family.</text>
</comment>
<evidence type="ECO:0000256" key="1">
    <source>
        <dbReference type="ARBA" id="ARBA00009176"/>
    </source>
</evidence>
<feature type="domain" description="Inosine/uridine-preferring nucleoside hydrolase" evidence="2">
    <location>
        <begin position="337"/>
        <end position="639"/>
    </location>
</feature>
<organism evidence="3 4">
    <name type="scientific">Perilla frutescens var. hirtella</name>
    <name type="common">Perilla citriodora</name>
    <name type="synonym">Perilla setoyensis</name>
    <dbReference type="NCBI Taxonomy" id="608512"/>
    <lineage>
        <taxon>Eukaryota</taxon>
        <taxon>Viridiplantae</taxon>
        <taxon>Streptophyta</taxon>
        <taxon>Embryophyta</taxon>
        <taxon>Tracheophyta</taxon>
        <taxon>Spermatophyta</taxon>
        <taxon>Magnoliopsida</taxon>
        <taxon>eudicotyledons</taxon>
        <taxon>Gunneridae</taxon>
        <taxon>Pentapetalae</taxon>
        <taxon>asterids</taxon>
        <taxon>lamiids</taxon>
        <taxon>Lamiales</taxon>
        <taxon>Lamiaceae</taxon>
        <taxon>Nepetoideae</taxon>
        <taxon>Elsholtzieae</taxon>
        <taxon>Perilla</taxon>
    </lineage>
</organism>
<dbReference type="AlphaFoldDB" id="A0AAD4J9A0"/>
<name>A0AAD4J9A0_PERFH</name>
<dbReference type="PANTHER" id="PTHR46692">
    <property type="entry name" value="INOSINE-URIDINE PREFERRING NUCLEOSIDE HYDROLASE FAMILY PROTEIN"/>
    <property type="match status" value="1"/>
</dbReference>
<evidence type="ECO:0000313" key="3">
    <source>
        <dbReference type="EMBL" id="KAH6829462.1"/>
    </source>
</evidence>
<dbReference type="Pfam" id="PF01156">
    <property type="entry name" value="IU_nuc_hydro"/>
    <property type="match status" value="2"/>
</dbReference>
<keyword evidence="3" id="KW-0378">Hydrolase</keyword>
<dbReference type="InterPro" id="IPR036452">
    <property type="entry name" value="Ribo_hydro-like"/>
</dbReference>
<dbReference type="Proteomes" id="UP001190926">
    <property type="component" value="Unassembled WGS sequence"/>
</dbReference>
<comment type="caution">
    <text evidence="3">The sequence shown here is derived from an EMBL/GenBank/DDBJ whole genome shotgun (WGS) entry which is preliminary data.</text>
</comment>
<evidence type="ECO:0000313" key="4">
    <source>
        <dbReference type="Proteomes" id="UP001190926"/>
    </source>
</evidence>
<proteinExistence type="inferred from homology"/>
<protein>
    <submittedName>
        <fullName evidence="3">Inosine-uridine preferring nucleoside hydrolase family protein</fullName>
    </submittedName>
</protein>
<accession>A0AAD4J9A0</accession>
<reference evidence="3 4" key="1">
    <citation type="journal article" date="2021" name="Nat. Commun.">
        <title>Incipient diploidization of the medicinal plant Perilla within 10,000 years.</title>
        <authorList>
            <person name="Zhang Y."/>
            <person name="Shen Q."/>
            <person name="Leng L."/>
            <person name="Zhang D."/>
            <person name="Chen S."/>
            <person name="Shi Y."/>
            <person name="Ning Z."/>
            <person name="Chen S."/>
        </authorList>
    </citation>
    <scope>NUCLEOTIDE SEQUENCE [LARGE SCALE GENOMIC DNA]</scope>
    <source>
        <strain evidence="4">cv. PC099</strain>
    </source>
</reference>
<feature type="domain" description="Inosine/uridine-preferring nucleoside hydrolase" evidence="2">
    <location>
        <begin position="143"/>
        <end position="280"/>
    </location>
</feature>
<dbReference type="Gene3D" id="3.90.245.10">
    <property type="entry name" value="Ribonucleoside hydrolase-like"/>
    <property type="match status" value="3"/>
</dbReference>
<dbReference type="PANTHER" id="PTHR46692:SF1">
    <property type="entry name" value="NUCLEOSIDE HYDROLASE 3-RELATED"/>
    <property type="match status" value="1"/>
</dbReference>
<dbReference type="EMBL" id="SDAM02000108">
    <property type="protein sequence ID" value="KAH6829462.1"/>
    <property type="molecule type" value="Genomic_DNA"/>
</dbReference>
<dbReference type="SUPFAM" id="SSF53590">
    <property type="entry name" value="Nucleoside hydrolase"/>
    <property type="match status" value="2"/>
</dbReference>
<sequence length="675" mass="75755">MVDLVNVNDITALLLQAVTINTNAWTNAGHAVNQVYDMLYMMRRDDTAVGVGGEGGILEDGTILPNVGGYHPIIEQGNSTAAYCRYRQAIPVGLGGRLDIDTNFGFRKSFLPQGRRRYVPLYQPTAQQVIIDEVSAGPITVFIIGANTNFDYTSNPYAEFNMFGDPCAAYQVIHSGIPVTLVPLDATNTIPISMDFFELFEKNQHTYEAQYCFIKTLKMALQSYFMWDSFLSGVATSIMLKDNNIEGENDFAEMEYMNITVITSKATDGGARVLVAVRAKPNRDRNSRLNREFFGDFLDVLNSKEQSGKFNFKVQFPYYKEVLHKPDLKGRKLGKNVVFDMDMSAGDFLALFYLLKLPVEVINLKAILVTPTGWANAATIDVVYDLLHMMGRDDIPVGLGDVFALNHGGFLDSDTLYGLARDLPRSPRRYTAENSVRFNAPRDTDHPELRQPLALEIWQTVVELLEPGSKLTVLTNGPLTDNIFIVGGHIRKYKTDKGNVINTLSNEYAELNMFLDPLAAKTVFDSRHNITLIPLSMQRRVSRFNEVLGGLRLNKKTPESIFARPLLSRLHWLKRAHPRYQHVDTFLGEILGAVIIGIAGNDTFLKTTYAVRNLRVSEDGELSIDQSRGNSVKVLENVDPLAYYHSFGDRLGDEEQSAAIGSFEEQRRIWSFPHK</sequence>
<dbReference type="GO" id="GO:0016799">
    <property type="term" value="F:hydrolase activity, hydrolyzing N-glycosyl compounds"/>
    <property type="evidence" value="ECO:0007669"/>
    <property type="project" value="InterPro"/>
</dbReference>
<gene>
    <name evidence="3" type="ORF">C2S53_011505</name>
</gene>